<evidence type="ECO:0000313" key="2">
    <source>
        <dbReference type="EMBL" id="EFC47154.1"/>
    </source>
</evidence>
<dbReference type="Proteomes" id="UP000006671">
    <property type="component" value="Unassembled WGS sequence"/>
</dbReference>
<dbReference type="eggNOG" id="ENOG502S5J5">
    <property type="taxonomic scope" value="Eukaryota"/>
</dbReference>
<feature type="signal peptide" evidence="1">
    <location>
        <begin position="1"/>
        <end position="23"/>
    </location>
</feature>
<gene>
    <name evidence="2" type="ORF">NAEGRDRAFT_78984</name>
</gene>
<keyword evidence="1" id="KW-0732">Signal</keyword>
<dbReference type="OrthoDB" id="17754at2759"/>
<dbReference type="EMBL" id="GG738856">
    <property type="protein sequence ID" value="EFC47154.1"/>
    <property type="molecule type" value="Genomic_DNA"/>
</dbReference>
<name>D2V8C0_NAEGR</name>
<feature type="chain" id="PRO_5003038376" evidence="1">
    <location>
        <begin position="24"/>
        <end position="282"/>
    </location>
</feature>
<dbReference type="VEuPathDB" id="AmoebaDB:NAEGRDRAFT_78984"/>
<dbReference type="InParanoid" id="D2V8C0"/>
<keyword evidence="3" id="KW-1185">Reference proteome</keyword>
<accession>D2V8C0</accession>
<protein>
    <submittedName>
        <fullName evidence="2">Predicted protein</fullName>
    </submittedName>
</protein>
<dbReference type="OMA" id="QGPCEQW"/>
<sequence>MKITQILLVAMILAIYVTPFCMAIRNHHQPTTFQQLKNEIRENILKDEQLTQKLLNFSVKQTGAKVTLPKAGFSLCPMCIQLLDQTINQLLNVILNSGVIGSCGVLCSYLSNFGSLTIAACNLVCDYLGVEEFINLIKKADLDAIYGCQLVGICPVHNCKLPTCAQFFNTRVVPQSAPKGTTFTAVSQLRVYNQTGTGELAFEVNGPVTGDISGGELLAEGFQPGTFEIQIQIQAQDDPNNNISWGVGTYEFVAAACEGECGSKHPNSRILAETHALFNVTA</sequence>
<proteinExistence type="predicted"/>
<dbReference type="GeneID" id="8861355"/>
<dbReference type="AlphaFoldDB" id="D2V8C0"/>
<dbReference type="RefSeq" id="XP_002679898.1">
    <property type="nucleotide sequence ID" value="XM_002679852.1"/>
</dbReference>
<organism evidence="3">
    <name type="scientific">Naegleria gruberi</name>
    <name type="common">Amoeba</name>
    <dbReference type="NCBI Taxonomy" id="5762"/>
    <lineage>
        <taxon>Eukaryota</taxon>
        <taxon>Discoba</taxon>
        <taxon>Heterolobosea</taxon>
        <taxon>Tetramitia</taxon>
        <taxon>Eutetramitia</taxon>
        <taxon>Vahlkampfiidae</taxon>
        <taxon>Naegleria</taxon>
    </lineage>
</organism>
<dbReference type="KEGG" id="ngr:NAEGRDRAFT_78984"/>
<evidence type="ECO:0000313" key="3">
    <source>
        <dbReference type="Proteomes" id="UP000006671"/>
    </source>
</evidence>
<reference evidence="2 3" key="1">
    <citation type="journal article" date="2010" name="Cell">
        <title>The genome of Naegleria gruberi illuminates early eukaryotic versatility.</title>
        <authorList>
            <person name="Fritz-Laylin L.K."/>
            <person name="Prochnik S.E."/>
            <person name="Ginger M.L."/>
            <person name="Dacks J.B."/>
            <person name="Carpenter M.L."/>
            <person name="Field M.C."/>
            <person name="Kuo A."/>
            <person name="Paredez A."/>
            <person name="Chapman J."/>
            <person name="Pham J."/>
            <person name="Shu S."/>
            <person name="Neupane R."/>
            <person name="Cipriano M."/>
            <person name="Mancuso J."/>
            <person name="Tu H."/>
            <person name="Salamov A."/>
            <person name="Lindquist E."/>
            <person name="Shapiro H."/>
            <person name="Lucas S."/>
            <person name="Grigoriev I.V."/>
            <person name="Cande W.Z."/>
            <person name="Fulton C."/>
            <person name="Rokhsar D.S."/>
            <person name="Dawson S.C."/>
        </authorList>
    </citation>
    <scope>NUCLEOTIDE SEQUENCE [LARGE SCALE GENOMIC DNA]</scope>
    <source>
        <strain evidence="2 3">NEG-M</strain>
    </source>
</reference>
<evidence type="ECO:0000256" key="1">
    <source>
        <dbReference type="SAM" id="SignalP"/>
    </source>
</evidence>